<proteinExistence type="predicted"/>
<feature type="compositionally biased region" description="Polar residues" evidence="1">
    <location>
        <begin position="241"/>
        <end position="252"/>
    </location>
</feature>
<name>A0A8B7NZE5_HYAAZ</name>
<dbReference type="RefSeq" id="XP_018019143.1">
    <property type="nucleotide sequence ID" value="XM_018163654.2"/>
</dbReference>
<accession>A0A8B7NZE5</accession>
<dbReference type="OMA" id="IRINEFY"/>
<feature type="domain" description="FAS1" evidence="3">
    <location>
        <begin position="629"/>
        <end position="773"/>
    </location>
</feature>
<dbReference type="Proteomes" id="UP000694843">
    <property type="component" value="Unplaced"/>
</dbReference>
<evidence type="ECO:0000313" key="5">
    <source>
        <dbReference type="RefSeq" id="XP_018019143.1"/>
    </source>
</evidence>
<feature type="chain" id="PRO_5034049868" evidence="2">
    <location>
        <begin position="27"/>
        <end position="948"/>
    </location>
</feature>
<evidence type="ECO:0000256" key="1">
    <source>
        <dbReference type="SAM" id="MobiDB-lite"/>
    </source>
</evidence>
<dbReference type="GeneID" id="108675624"/>
<feature type="domain" description="FAS1" evidence="3">
    <location>
        <begin position="342"/>
        <end position="489"/>
    </location>
</feature>
<keyword evidence="2" id="KW-0732">Signal</keyword>
<feature type="signal peptide" evidence="2">
    <location>
        <begin position="1"/>
        <end position="26"/>
    </location>
</feature>
<evidence type="ECO:0000259" key="3">
    <source>
        <dbReference type="PROSITE" id="PS50213"/>
    </source>
</evidence>
<dbReference type="GO" id="GO:0007155">
    <property type="term" value="P:cell adhesion"/>
    <property type="evidence" value="ECO:0007669"/>
    <property type="project" value="TreeGrafter"/>
</dbReference>
<sequence>MRHMARAFFATNSVVLLLAIIASTQAQQRDARFFNAGNFWDGFESGLSKAGVEVQKRLDSNLETAMDNLSYLGKSIGSLSDRIESQVQESLPNWMRDPPRRRLHVSSVNDEPVEAVMGSFGEDGLDDGLKVYLKGDADKAGELPEPHIIPGESVDSFMGFDKEESNPEAEVLPPPRNGGPLFDFRLNIDDSFPRLPDMVDFARPFFFNAPRYQPWWKGENVCLTESEINEAEADATDDTPGESSGNSNGTTIVTDDAVTEADDIIKGEIEREKRVQGEEAAAADSGLGFFFSQMEIKSCSEGPEKYTCTTRTRKRGINRTIRQEYRCCHGFVRELQGCTKVDLVPLPDSLEALGLTDFLSLAKNAGLVEVLRTMNLTIFAPNNEAVQDYTSDLTERNDLDITDNEVYRRKRSAGSDIITVVNSHLVNGFYYAGDLEDEQIIKTLSDGSTVRINVYAQQTPAIVTANCARVVTANQHSSNGVIHTLDRVMTRASRSIADIIGSDPQFTTLKKLMSEAGMLQTLRDDGQLTLFAPTNAAFAALPDGELDALFEGSACLPAVLKNHVLPNVICTAAITNPEAKTVNLLEKYLKITMRDSGKLFVEDAQIVAKDIMASNGVIHIIDAPLMPLEAKPVLEVLEKQNLTRFLELLELAELRNEINELKDVVVFAPSNEAFDNVRSEYLEELKNDVERLREVLRYHITTSPLNQRDVRNNHISNTQAGHPLRFNLNSGPSLFSFLSPSASRVRMTAGCGRVTLMDSRACGASVHVVDTLLEPAREDVLAALQRDPNFSIFTKIAKESKMASELSGPGPLTVLAPSDHVFRTLPQEELDSLLADEELKEEIVRRHTLREHMCCSSIPYNSFPFSNHARTAHGDTLHLHQSPGGLLKAGSARITNCSSPKSNGLIHTVNRLFVEPHVARERPITDRWNSVRPLVLRLPSFTHTIFGH</sequence>
<gene>
    <name evidence="5" type="primary">LOC108675624</name>
</gene>
<dbReference type="PROSITE" id="PS50213">
    <property type="entry name" value="FAS1"/>
    <property type="match status" value="4"/>
</dbReference>
<dbReference type="PANTHER" id="PTHR10900">
    <property type="entry name" value="PERIOSTIN-RELATED"/>
    <property type="match status" value="1"/>
</dbReference>
<dbReference type="InterPro" id="IPR000782">
    <property type="entry name" value="FAS1_domain"/>
</dbReference>
<evidence type="ECO:0000256" key="2">
    <source>
        <dbReference type="SAM" id="SignalP"/>
    </source>
</evidence>
<evidence type="ECO:0000313" key="4">
    <source>
        <dbReference type="Proteomes" id="UP000694843"/>
    </source>
</evidence>
<feature type="domain" description="FAS1" evidence="3">
    <location>
        <begin position="777"/>
        <end position="913"/>
    </location>
</feature>
<protein>
    <submittedName>
        <fullName evidence="5">Periostin</fullName>
    </submittedName>
</protein>
<dbReference type="InterPro" id="IPR036378">
    <property type="entry name" value="FAS1_dom_sf"/>
</dbReference>
<dbReference type="GO" id="GO:0050839">
    <property type="term" value="F:cell adhesion molecule binding"/>
    <property type="evidence" value="ECO:0007669"/>
    <property type="project" value="TreeGrafter"/>
</dbReference>
<feature type="domain" description="FAS1" evidence="3">
    <location>
        <begin position="493"/>
        <end position="625"/>
    </location>
</feature>
<dbReference type="FunFam" id="2.30.180.10:FF:000032">
    <property type="entry name" value="Fasciclin domain-containing protein, putative"/>
    <property type="match status" value="1"/>
</dbReference>
<organism evidence="4 5">
    <name type="scientific">Hyalella azteca</name>
    <name type="common">Amphipod</name>
    <dbReference type="NCBI Taxonomy" id="294128"/>
    <lineage>
        <taxon>Eukaryota</taxon>
        <taxon>Metazoa</taxon>
        <taxon>Ecdysozoa</taxon>
        <taxon>Arthropoda</taxon>
        <taxon>Crustacea</taxon>
        <taxon>Multicrustacea</taxon>
        <taxon>Malacostraca</taxon>
        <taxon>Eumalacostraca</taxon>
        <taxon>Peracarida</taxon>
        <taxon>Amphipoda</taxon>
        <taxon>Senticaudata</taxon>
        <taxon>Talitrida</taxon>
        <taxon>Talitroidea</taxon>
        <taxon>Hyalellidae</taxon>
        <taxon>Hyalella</taxon>
    </lineage>
</organism>
<dbReference type="SUPFAM" id="SSF82153">
    <property type="entry name" value="FAS1 domain"/>
    <property type="match status" value="4"/>
</dbReference>
<dbReference type="SMART" id="SM00554">
    <property type="entry name" value="FAS1"/>
    <property type="match status" value="4"/>
</dbReference>
<dbReference type="GO" id="GO:0030198">
    <property type="term" value="P:extracellular matrix organization"/>
    <property type="evidence" value="ECO:0007669"/>
    <property type="project" value="TreeGrafter"/>
</dbReference>
<dbReference type="Gene3D" id="2.30.180.10">
    <property type="entry name" value="FAS1 domain"/>
    <property type="match status" value="4"/>
</dbReference>
<feature type="region of interest" description="Disordered" evidence="1">
    <location>
        <begin position="232"/>
        <end position="252"/>
    </location>
</feature>
<dbReference type="GO" id="GO:0005615">
    <property type="term" value="C:extracellular space"/>
    <property type="evidence" value="ECO:0007669"/>
    <property type="project" value="TreeGrafter"/>
</dbReference>
<dbReference type="InterPro" id="IPR050904">
    <property type="entry name" value="Adhesion/Biosynth-related"/>
</dbReference>
<dbReference type="Pfam" id="PF02469">
    <property type="entry name" value="Fasciclin"/>
    <property type="match status" value="4"/>
</dbReference>
<dbReference type="GO" id="GO:0031012">
    <property type="term" value="C:extracellular matrix"/>
    <property type="evidence" value="ECO:0007669"/>
    <property type="project" value="TreeGrafter"/>
</dbReference>
<keyword evidence="4" id="KW-1185">Reference proteome</keyword>
<dbReference type="AlphaFoldDB" id="A0A8B7NZE5"/>
<reference evidence="5" key="1">
    <citation type="submission" date="2025-08" db="UniProtKB">
        <authorList>
            <consortium name="RefSeq"/>
        </authorList>
    </citation>
    <scope>IDENTIFICATION</scope>
    <source>
        <tissue evidence="5">Whole organism</tissue>
    </source>
</reference>
<dbReference type="PANTHER" id="PTHR10900:SF77">
    <property type="entry name" value="FI19380P1"/>
    <property type="match status" value="1"/>
</dbReference>
<dbReference type="OrthoDB" id="286301at2759"/>
<dbReference type="KEGG" id="hazt:108675624"/>